<dbReference type="Pfam" id="PF02302">
    <property type="entry name" value="PTS_IIB"/>
    <property type="match status" value="1"/>
</dbReference>
<feature type="transmembrane region" description="Helical" evidence="13">
    <location>
        <begin position="401"/>
        <end position="424"/>
    </location>
</feature>
<keyword evidence="11 13" id="KW-0472">Membrane</keyword>
<evidence type="ECO:0000256" key="12">
    <source>
        <dbReference type="SAM" id="MobiDB-lite"/>
    </source>
</evidence>
<dbReference type="Pfam" id="PF02378">
    <property type="entry name" value="PTS_EIIC"/>
    <property type="match status" value="1"/>
</dbReference>
<feature type="transmembrane region" description="Helical" evidence="13">
    <location>
        <begin position="523"/>
        <end position="544"/>
    </location>
</feature>
<dbReference type="InterPro" id="IPR050864">
    <property type="entry name" value="Bacterial_PTS_Sugar_Transport"/>
</dbReference>
<dbReference type="InterPro" id="IPR003353">
    <property type="entry name" value="PTS_IIB_fruc"/>
</dbReference>
<keyword evidence="10 13" id="KW-1133">Transmembrane helix</keyword>
<dbReference type="CDD" id="cd05569">
    <property type="entry name" value="PTS_IIB_fructose"/>
    <property type="match status" value="1"/>
</dbReference>
<evidence type="ECO:0000256" key="3">
    <source>
        <dbReference type="ARBA" id="ARBA00022475"/>
    </source>
</evidence>
<evidence type="ECO:0000256" key="13">
    <source>
        <dbReference type="SAM" id="Phobius"/>
    </source>
</evidence>
<keyword evidence="8 13" id="KW-0812">Transmembrane</keyword>
<evidence type="ECO:0000259" key="14">
    <source>
        <dbReference type="PROSITE" id="PS51094"/>
    </source>
</evidence>
<feature type="compositionally biased region" description="Low complexity" evidence="12">
    <location>
        <begin position="167"/>
        <end position="220"/>
    </location>
</feature>
<dbReference type="InterPro" id="IPR013011">
    <property type="entry name" value="PTS_EIIB_2"/>
</dbReference>
<accession>A0ABP5N1M1</accession>
<dbReference type="Gene3D" id="3.40.50.2300">
    <property type="match status" value="1"/>
</dbReference>
<dbReference type="InterPro" id="IPR016152">
    <property type="entry name" value="PTrfase/Anion_transptr"/>
</dbReference>
<sequence>MSEMITADLVDLDLSADTKEAAARALAERMVAQGRVTDLDGFLADVAAREAQMPTGLDGGIGIPHCRSAHVTAPTLAFGRSAAGVDFGAADGPADLIFLIAAPAGADDAHLTILSSLARQLMNTEFTDALRSAGDAATAAALIRGDEVPSGGEGGGAEGAEADSEGAEGAVSAAQGAAGSSQGAARAAAGSSQGAADGAAPGAAGGSDAPGAAGGSEDTAAASAAASADAAAGSTAPAPAGATGTDGSAPAPAAGPASGERPFRIVAVTSCPTGIAHTYMAAESLENAGREAGVELVVETQGSAGFARLDPAVIAAADGVIFAHDVPVRDKDRFAGKPTVDVGVKAGINRPAELIAEVRQKAARGEASAPAHAPSGTPVERAGDSTEGYGTKLRKWLMSGVSYMVPFVAAGGLLIALGFAIGGYKINKAPSVMDHFVWTQADSWGALLFQIGGVAFGFLVPVLAGYIAYGMADRPGLVPGFVGGAISLTINAGFLGGLAAGLLAGGVVMAIQRIEIPAALRGIMPVVVIPLISSAIVGFLMFVVIGKPIASAQKGLTDWLSGLTGTNAILLGALLGLMMCFDLGGPVNKVAYTFATAGIAVATPSDSAMKIMAAVMAAGMVPPLAMALATTVRGKLFTPTERENGKAAWVLGASFISEGAIPFAAADPLRVIPSAMAGGALTGALSMGFGATLRAPHGGIFVVPLIGNPLLYLVAIAAGVCVTTALVVLLKGMRRPSPESAATDPAEQSAAAPKGTKQPVAA</sequence>
<dbReference type="InterPro" id="IPR003501">
    <property type="entry name" value="PTS_EIIB_2/3"/>
</dbReference>
<keyword evidence="3" id="KW-1003">Cell membrane</keyword>
<organism evidence="17 18">
    <name type="scientific">Streptomyces bangladeshensis</name>
    <dbReference type="NCBI Taxonomy" id="295352"/>
    <lineage>
        <taxon>Bacteria</taxon>
        <taxon>Bacillati</taxon>
        <taxon>Actinomycetota</taxon>
        <taxon>Actinomycetes</taxon>
        <taxon>Kitasatosporales</taxon>
        <taxon>Streptomycetaceae</taxon>
        <taxon>Streptomyces</taxon>
    </lineage>
</organism>
<dbReference type="InterPro" id="IPR036095">
    <property type="entry name" value="PTS_EIIB-like_sf"/>
</dbReference>
<evidence type="ECO:0000256" key="10">
    <source>
        <dbReference type="ARBA" id="ARBA00022989"/>
    </source>
</evidence>
<dbReference type="PANTHER" id="PTHR30505">
    <property type="entry name" value="FRUCTOSE-LIKE PERMEASE"/>
    <property type="match status" value="1"/>
</dbReference>
<feature type="region of interest" description="Disordered" evidence="12">
    <location>
        <begin position="736"/>
        <end position="762"/>
    </location>
</feature>
<dbReference type="RefSeq" id="WP_346161921.1">
    <property type="nucleotide sequence ID" value="NZ_BAAAOQ010000001.1"/>
</dbReference>
<evidence type="ECO:0000259" key="15">
    <source>
        <dbReference type="PROSITE" id="PS51099"/>
    </source>
</evidence>
<dbReference type="PROSITE" id="PS51104">
    <property type="entry name" value="PTS_EIIC_TYPE_2"/>
    <property type="match status" value="1"/>
</dbReference>
<dbReference type="PROSITE" id="PS51099">
    <property type="entry name" value="PTS_EIIB_TYPE_2"/>
    <property type="match status" value="1"/>
</dbReference>
<dbReference type="Proteomes" id="UP001501391">
    <property type="component" value="Unassembled WGS sequence"/>
</dbReference>
<name>A0ABP5N1M1_9ACTN</name>
<feature type="transmembrane region" description="Helical" evidence="13">
    <location>
        <begin position="671"/>
        <end position="690"/>
    </location>
</feature>
<keyword evidence="6" id="KW-0808">Transferase</keyword>
<dbReference type="PROSITE" id="PS51094">
    <property type="entry name" value="PTS_EIIA_TYPE_2"/>
    <property type="match status" value="1"/>
</dbReference>
<keyword evidence="7" id="KW-0598">Phosphotransferase system</keyword>
<feature type="region of interest" description="Disordered" evidence="12">
    <location>
        <begin position="146"/>
        <end position="220"/>
    </location>
</feature>
<feature type="transmembrane region" description="Helical" evidence="13">
    <location>
        <begin position="556"/>
        <end position="579"/>
    </location>
</feature>
<dbReference type="SUPFAM" id="SSF52794">
    <property type="entry name" value="PTS system IIB component-like"/>
    <property type="match status" value="1"/>
</dbReference>
<feature type="region of interest" description="Disordered" evidence="12">
    <location>
        <begin position="366"/>
        <end position="387"/>
    </location>
</feature>
<dbReference type="Pfam" id="PF00359">
    <property type="entry name" value="PTS_EIIA_2"/>
    <property type="match status" value="1"/>
</dbReference>
<keyword evidence="9" id="KW-0418">Kinase</keyword>
<feature type="domain" description="PTS EIIB type-2" evidence="15">
    <location>
        <begin position="265"/>
        <end position="360"/>
    </location>
</feature>
<evidence type="ECO:0000256" key="8">
    <source>
        <dbReference type="ARBA" id="ARBA00022692"/>
    </source>
</evidence>
<dbReference type="NCBIfam" id="TIGR00829">
    <property type="entry name" value="FRU"/>
    <property type="match status" value="1"/>
</dbReference>
<evidence type="ECO:0000256" key="1">
    <source>
        <dbReference type="ARBA" id="ARBA00004429"/>
    </source>
</evidence>
<keyword evidence="18" id="KW-1185">Reference proteome</keyword>
<evidence type="ECO:0000256" key="2">
    <source>
        <dbReference type="ARBA" id="ARBA00022448"/>
    </source>
</evidence>
<keyword evidence="5" id="KW-0762">Sugar transport</keyword>
<comment type="caution">
    <text evidence="17">The sequence shown here is derived from an EMBL/GenBank/DDBJ whole genome shotgun (WGS) entry which is preliminary data.</text>
</comment>
<feature type="transmembrane region" description="Helical" evidence="13">
    <location>
        <begin position="611"/>
        <end position="632"/>
    </location>
</feature>
<dbReference type="SUPFAM" id="SSF55804">
    <property type="entry name" value="Phoshotransferase/anion transport protein"/>
    <property type="match status" value="1"/>
</dbReference>
<evidence type="ECO:0000256" key="6">
    <source>
        <dbReference type="ARBA" id="ARBA00022679"/>
    </source>
</evidence>
<dbReference type="InterPro" id="IPR006327">
    <property type="entry name" value="PTS_IIC_fruc"/>
</dbReference>
<reference evidence="18" key="1">
    <citation type="journal article" date="2019" name="Int. J. Syst. Evol. Microbiol.">
        <title>The Global Catalogue of Microorganisms (GCM) 10K type strain sequencing project: providing services to taxonomists for standard genome sequencing and annotation.</title>
        <authorList>
            <consortium name="The Broad Institute Genomics Platform"/>
            <consortium name="The Broad Institute Genome Sequencing Center for Infectious Disease"/>
            <person name="Wu L."/>
            <person name="Ma J."/>
        </authorList>
    </citation>
    <scope>NUCLEOTIDE SEQUENCE [LARGE SCALE GENOMIC DNA]</scope>
    <source>
        <strain evidence="18">JCM 14924</strain>
    </source>
</reference>
<dbReference type="PANTHER" id="PTHR30505:SF0">
    <property type="entry name" value="FRUCTOSE-LIKE PTS SYSTEM EIIBC COMPONENT-RELATED"/>
    <property type="match status" value="1"/>
</dbReference>
<proteinExistence type="predicted"/>
<feature type="transmembrane region" description="Helical" evidence="13">
    <location>
        <begin position="444"/>
        <end position="469"/>
    </location>
</feature>
<dbReference type="EMBL" id="BAAAOQ010000001">
    <property type="protein sequence ID" value="GAA2191182.1"/>
    <property type="molecule type" value="Genomic_DNA"/>
</dbReference>
<dbReference type="InterPro" id="IPR013014">
    <property type="entry name" value="PTS_EIIC_2"/>
</dbReference>
<keyword evidence="4" id="KW-0597">Phosphoprotein</keyword>
<protein>
    <recommendedName>
        <fullName evidence="19">PTS lactose transporter subunit IIC</fullName>
    </recommendedName>
</protein>
<comment type="subcellular location">
    <subcellularLocation>
        <location evidence="1">Cell inner membrane</location>
        <topology evidence="1">Multi-pass membrane protein</topology>
    </subcellularLocation>
</comment>
<feature type="transmembrane region" description="Helical" evidence="13">
    <location>
        <begin position="481"/>
        <end position="511"/>
    </location>
</feature>
<dbReference type="Gene3D" id="3.40.930.10">
    <property type="entry name" value="Mannitol-specific EII, Chain A"/>
    <property type="match status" value="1"/>
</dbReference>
<evidence type="ECO:0000256" key="11">
    <source>
        <dbReference type="ARBA" id="ARBA00023136"/>
    </source>
</evidence>
<gene>
    <name evidence="17" type="ORF">GCM10009787_03340</name>
</gene>
<dbReference type="NCBIfam" id="TIGR01427">
    <property type="entry name" value="PTS_IIC_fructo"/>
    <property type="match status" value="1"/>
</dbReference>
<dbReference type="InterPro" id="IPR003352">
    <property type="entry name" value="PTS_EIIC"/>
</dbReference>
<dbReference type="NCBIfam" id="TIGR00848">
    <property type="entry name" value="fruA"/>
    <property type="match status" value="1"/>
</dbReference>
<evidence type="ECO:0000256" key="7">
    <source>
        <dbReference type="ARBA" id="ARBA00022683"/>
    </source>
</evidence>
<feature type="domain" description="PTS EIIC type-2" evidence="16">
    <location>
        <begin position="393"/>
        <end position="737"/>
    </location>
</feature>
<evidence type="ECO:0000259" key="16">
    <source>
        <dbReference type="PROSITE" id="PS51104"/>
    </source>
</evidence>
<evidence type="ECO:0008006" key="19">
    <source>
        <dbReference type="Google" id="ProtNLM"/>
    </source>
</evidence>
<evidence type="ECO:0000256" key="9">
    <source>
        <dbReference type="ARBA" id="ARBA00022777"/>
    </source>
</evidence>
<keyword evidence="2" id="KW-0813">Transport</keyword>
<evidence type="ECO:0000256" key="4">
    <source>
        <dbReference type="ARBA" id="ARBA00022553"/>
    </source>
</evidence>
<feature type="transmembrane region" description="Helical" evidence="13">
    <location>
        <begin position="710"/>
        <end position="730"/>
    </location>
</feature>
<evidence type="ECO:0000313" key="17">
    <source>
        <dbReference type="EMBL" id="GAA2191182.1"/>
    </source>
</evidence>
<feature type="region of interest" description="Disordered" evidence="12">
    <location>
        <begin position="233"/>
        <end position="259"/>
    </location>
</feature>
<feature type="domain" description="PTS EIIA type-2" evidence="14">
    <location>
        <begin position="3"/>
        <end position="146"/>
    </location>
</feature>
<dbReference type="CDD" id="cd00211">
    <property type="entry name" value="PTS_IIA_fru"/>
    <property type="match status" value="1"/>
</dbReference>
<dbReference type="InterPro" id="IPR002178">
    <property type="entry name" value="PTS_EIIA_type-2_dom"/>
</dbReference>
<evidence type="ECO:0000256" key="5">
    <source>
        <dbReference type="ARBA" id="ARBA00022597"/>
    </source>
</evidence>
<evidence type="ECO:0000313" key="18">
    <source>
        <dbReference type="Proteomes" id="UP001501391"/>
    </source>
</evidence>
<dbReference type="InterPro" id="IPR004715">
    <property type="entry name" value="PTS_IIA_fruc"/>
</dbReference>